<comment type="caution">
    <text evidence="2">The sequence shown here is derived from an EMBL/GenBank/DDBJ whole genome shotgun (WGS) entry which is preliminary data.</text>
</comment>
<keyword evidence="2" id="KW-0808">Transferase</keyword>
<organism evidence="2 3">
    <name type="scientific">Mesorhizobium marinum</name>
    <dbReference type="NCBI Taxonomy" id="3228790"/>
    <lineage>
        <taxon>Bacteria</taxon>
        <taxon>Pseudomonadati</taxon>
        <taxon>Pseudomonadota</taxon>
        <taxon>Alphaproteobacteria</taxon>
        <taxon>Hyphomicrobiales</taxon>
        <taxon>Phyllobacteriaceae</taxon>
        <taxon>Mesorhizobium</taxon>
    </lineage>
</organism>
<evidence type="ECO:0000313" key="2">
    <source>
        <dbReference type="EMBL" id="MEW9806567.1"/>
    </source>
</evidence>
<dbReference type="InterPro" id="IPR052514">
    <property type="entry name" value="SAM-dependent_MTase"/>
</dbReference>
<proteinExistence type="predicted"/>
<dbReference type="EMBL" id="JBFOCI010000003">
    <property type="protein sequence ID" value="MEW9806567.1"/>
    <property type="molecule type" value="Genomic_DNA"/>
</dbReference>
<feature type="domain" description="Methyltransferase FkbM" evidence="1">
    <location>
        <begin position="245"/>
        <end position="388"/>
    </location>
</feature>
<protein>
    <submittedName>
        <fullName evidence="2">FkbM family methyltransferase</fullName>
    </submittedName>
</protein>
<name>A0ABV3QZQ0_9HYPH</name>
<dbReference type="SUPFAM" id="SSF53335">
    <property type="entry name" value="S-adenosyl-L-methionine-dependent methyltransferases"/>
    <property type="match status" value="1"/>
</dbReference>
<dbReference type="GO" id="GO:0008168">
    <property type="term" value="F:methyltransferase activity"/>
    <property type="evidence" value="ECO:0007669"/>
    <property type="project" value="UniProtKB-KW"/>
</dbReference>
<evidence type="ECO:0000259" key="1">
    <source>
        <dbReference type="Pfam" id="PF05050"/>
    </source>
</evidence>
<dbReference type="PANTHER" id="PTHR34203:SF15">
    <property type="entry name" value="SLL1173 PROTEIN"/>
    <property type="match status" value="1"/>
</dbReference>
<dbReference type="PANTHER" id="PTHR34203">
    <property type="entry name" value="METHYLTRANSFERASE, FKBM FAMILY PROTEIN"/>
    <property type="match status" value="1"/>
</dbReference>
<dbReference type="Gene3D" id="3.40.50.150">
    <property type="entry name" value="Vaccinia Virus protein VP39"/>
    <property type="match status" value="1"/>
</dbReference>
<dbReference type="RefSeq" id="WP_367723702.1">
    <property type="nucleotide sequence ID" value="NZ_JBFOCI010000003.1"/>
</dbReference>
<dbReference type="Proteomes" id="UP001556196">
    <property type="component" value="Unassembled WGS sequence"/>
</dbReference>
<evidence type="ECO:0000313" key="3">
    <source>
        <dbReference type="Proteomes" id="UP001556196"/>
    </source>
</evidence>
<accession>A0ABV3QZQ0</accession>
<reference evidence="2 3" key="1">
    <citation type="submission" date="2024-06" db="EMBL/GenBank/DDBJ databases">
        <authorList>
            <person name="Tuo L."/>
        </authorList>
    </citation>
    <scope>NUCLEOTIDE SEQUENCE [LARGE SCALE GENOMIC DNA]</scope>
    <source>
        <strain evidence="2 3">ZMM04-5</strain>
    </source>
</reference>
<sequence>MSSVAVVSMPGAEAPALPRAGAFDAVLRLSLAHDAVGPQAGKAAVEMAERAGADWMVLLGPGEALRDDAFELVAPGLRRYDAIFGSAHVRGSPQAVAKLTRLAFDTPDRLPHALLNWWMPDAHLVRTEVAAHTIGRIDVRAGTHPRLDYLFDLWDRARCLKSAQPLLDLDSEPRPLDASGRMQVLKRLARHPVFLPVVHGDVVYELPYTGMNAGIEREQSRGRFFEAMELEELRKMVRPGARVVDVGANTGNHAIFFAGPMKAESVLVLEPMPAAIAALRAGVERNGLSNVDLSRLGIGISDVAGRARFVRSEKGGLGATGLAPDPEGEIGVATLDSMVSDRVDLLKIDVEGMEMSVLAGSRQLIERSRPLIFIEVANDNTPALTAWLDGARYDVVRIFPDKGHANYLLAPEAGR</sequence>
<dbReference type="NCBIfam" id="TIGR01444">
    <property type="entry name" value="fkbM_fam"/>
    <property type="match status" value="1"/>
</dbReference>
<dbReference type="GO" id="GO:0032259">
    <property type="term" value="P:methylation"/>
    <property type="evidence" value="ECO:0007669"/>
    <property type="project" value="UniProtKB-KW"/>
</dbReference>
<dbReference type="InterPro" id="IPR006342">
    <property type="entry name" value="FkbM_mtfrase"/>
</dbReference>
<dbReference type="Pfam" id="PF05050">
    <property type="entry name" value="Methyltransf_21"/>
    <property type="match status" value="1"/>
</dbReference>
<dbReference type="InterPro" id="IPR029063">
    <property type="entry name" value="SAM-dependent_MTases_sf"/>
</dbReference>
<keyword evidence="2" id="KW-0489">Methyltransferase</keyword>
<gene>
    <name evidence="2" type="ORF">ABUE31_11290</name>
</gene>
<keyword evidence="3" id="KW-1185">Reference proteome</keyword>